<keyword evidence="1" id="KW-1133">Transmembrane helix</keyword>
<proteinExistence type="predicted"/>
<dbReference type="EMBL" id="JACAGB010000062">
    <property type="protein sequence ID" value="KAF6279277.1"/>
    <property type="molecule type" value="Genomic_DNA"/>
</dbReference>
<evidence type="ECO:0000313" key="2">
    <source>
        <dbReference type="EMBL" id="KAF6279277.1"/>
    </source>
</evidence>
<keyword evidence="1" id="KW-0812">Transmembrane</keyword>
<evidence type="ECO:0000256" key="1">
    <source>
        <dbReference type="SAM" id="Phobius"/>
    </source>
</evidence>
<comment type="caution">
    <text evidence="2">The sequence shown here is derived from an EMBL/GenBank/DDBJ whole genome shotgun (WGS) entry which is preliminary data.</text>
</comment>
<feature type="transmembrane region" description="Helical" evidence="1">
    <location>
        <begin position="20"/>
        <end position="41"/>
    </location>
</feature>
<reference evidence="2 3" key="1">
    <citation type="journal article" date="2020" name="Nature">
        <title>Six reference-quality genomes reveal evolution of bat adaptations.</title>
        <authorList>
            <person name="Jebb D."/>
            <person name="Huang Z."/>
            <person name="Pippel M."/>
            <person name="Hughes G.M."/>
            <person name="Lavrichenko K."/>
            <person name="Devanna P."/>
            <person name="Winkler S."/>
            <person name="Jermiin L.S."/>
            <person name="Skirmuntt E.C."/>
            <person name="Katzourakis A."/>
            <person name="Burkitt-Gray L."/>
            <person name="Ray D.A."/>
            <person name="Sullivan K.A.M."/>
            <person name="Roscito J.G."/>
            <person name="Kirilenko B.M."/>
            <person name="Davalos L.M."/>
            <person name="Corthals A.P."/>
            <person name="Power M.L."/>
            <person name="Jones G."/>
            <person name="Ransome R.D."/>
            <person name="Dechmann D.K.N."/>
            <person name="Locatelli A.G."/>
            <person name="Puechmaille S.J."/>
            <person name="Fedrigo O."/>
            <person name="Jarvis E.D."/>
            <person name="Hiller M."/>
            <person name="Vernes S.C."/>
            <person name="Myers E.W."/>
            <person name="Teeling E.C."/>
        </authorList>
    </citation>
    <scope>NUCLEOTIDE SEQUENCE [LARGE SCALE GENOMIC DNA]</scope>
    <source>
        <strain evidence="2">MPipKuh1</strain>
        <tissue evidence="2">Flight muscle</tissue>
    </source>
</reference>
<dbReference type="Proteomes" id="UP000558488">
    <property type="component" value="Unassembled WGS sequence"/>
</dbReference>
<evidence type="ECO:0000313" key="3">
    <source>
        <dbReference type="Proteomes" id="UP000558488"/>
    </source>
</evidence>
<keyword evidence="1" id="KW-0472">Membrane</keyword>
<name>A0A7J7RTD9_PIPKU</name>
<gene>
    <name evidence="2" type="ORF">mPipKuh1_010375</name>
</gene>
<protein>
    <submittedName>
        <fullName evidence="2">Uncharacterized protein</fullName>
    </submittedName>
</protein>
<dbReference type="AlphaFoldDB" id="A0A7J7RTD9"/>
<accession>A0A7J7RTD9</accession>
<organism evidence="2 3">
    <name type="scientific">Pipistrellus kuhlii</name>
    <name type="common">Kuhl's pipistrelle</name>
    <dbReference type="NCBI Taxonomy" id="59472"/>
    <lineage>
        <taxon>Eukaryota</taxon>
        <taxon>Metazoa</taxon>
        <taxon>Chordata</taxon>
        <taxon>Craniata</taxon>
        <taxon>Vertebrata</taxon>
        <taxon>Euteleostomi</taxon>
        <taxon>Mammalia</taxon>
        <taxon>Eutheria</taxon>
        <taxon>Laurasiatheria</taxon>
        <taxon>Chiroptera</taxon>
        <taxon>Yangochiroptera</taxon>
        <taxon>Vespertilionidae</taxon>
        <taxon>Pipistrellus</taxon>
    </lineage>
</organism>
<sequence length="142" mass="15701">MQASGRDTPILLSSLTYFSYHLRFLSYHGLSFFVSTVIIWVNIITSGLIGSDNANFLSVLSLLKVQSPKIKLMYRRAQRCGSGTGPGGGDFDFWLGLMPRCGLTPQGDVCRRQLINGSLSSLMYFSLPLHSSLKSIKVNICF</sequence>
<keyword evidence="3" id="KW-1185">Reference proteome</keyword>